<protein>
    <submittedName>
        <fullName evidence="1">Uncharacterized protein</fullName>
    </submittedName>
</protein>
<dbReference type="EMBL" id="FOQO01000015">
    <property type="protein sequence ID" value="SFJ88689.1"/>
    <property type="molecule type" value="Genomic_DNA"/>
</dbReference>
<dbReference type="Proteomes" id="UP000198670">
    <property type="component" value="Unassembled WGS sequence"/>
</dbReference>
<evidence type="ECO:0000313" key="1">
    <source>
        <dbReference type="EMBL" id="SFJ88689.1"/>
    </source>
</evidence>
<dbReference type="AlphaFoldDB" id="A0A1I3V164"/>
<dbReference type="RefSeq" id="WP_104443736.1">
    <property type="nucleotide sequence ID" value="NZ_FOQO01000015.1"/>
</dbReference>
<reference evidence="1 2" key="1">
    <citation type="submission" date="2016-10" db="EMBL/GenBank/DDBJ databases">
        <authorList>
            <person name="de Groot N.N."/>
        </authorList>
    </citation>
    <scope>NUCLEOTIDE SEQUENCE [LARGE SCALE GENOMIC DNA]</scope>
    <source>
        <strain evidence="1 2">RK1</strain>
    </source>
</reference>
<dbReference type="OrthoDB" id="883020at2"/>
<accession>A0A1I3V164</accession>
<gene>
    <name evidence="1" type="ORF">SAMN05444682_115136</name>
</gene>
<keyword evidence="2" id="KW-1185">Reference proteome</keyword>
<sequence>MNLGFSERWPKQMPANMAGQPTYFIEKIWQGAFDNLLVEKIDYTNYDLAYKSKFDRAWDWRQDWDMVNSKPHPKLHTIRGGNRWKAGDKIHFVINSRSKNRFQFMPVLHVMSVQDIEIIHTGYTPNFPLVMVHNGKNLMNPMGYDEMKQLALNDGFDSIGDFFAWFNGDFTGQIIHWTDLRY</sequence>
<evidence type="ECO:0000313" key="2">
    <source>
        <dbReference type="Proteomes" id="UP000198670"/>
    </source>
</evidence>
<organism evidence="1 2">
    <name type="scientific">Parapedobacter indicus</name>
    <dbReference type="NCBI Taxonomy" id="1477437"/>
    <lineage>
        <taxon>Bacteria</taxon>
        <taxon>Pseudomonadati</taxon>
        <taxon>Bacteroidota</taxon>
        <taxon>Sphingobacteriia</taxon>
        <taxon>Sphingobacteriales</taxon>
        <taxon>Sphingobacteriaceae</taxon>
        <taxon>Parapedobacter</taxon>
    </lineage>
</organism>
<dbReference type="STRING" id="1477437.SAMN05444682_115136"/>
<proteinExistence type="predicted"/>
<name>A0A1I3V164_9SPHI</name>